<dbReference type="InterPro" id="IPR050619">
    <property type="entry name" value="Flavodoxin"/>
</dbReference>
<evidence type="ECO:0000256" key="3">
    <source>
        <dbReference type="ARBA" id="ARBA00022448"/>
    </source>
</evidence>
<dbReference type="EMBL" id="HBIR01000506">
    <property type="protein sequence ID" value="CAE0520657.1"/>
    <property type="molecule type" value="Transcribed_RNA"/>
</dbReference>
<evidence type="ECO:0000259" key="7">
    <source>
        <dbReference type="PROSITE" id="PS50902"/>
    </source>
</evidence>
<dbReference type="SUPFAM" id="SSF52218">
    <property type="entry name" value="Flavoproteins"/>
    <property type="match status" value="1"/>
</dbReference>
<dbReference type="PANTHER" id="PTHR42809">
    <property type="entry name" value="FLAVODOXIN 2"/>
    <property type="match status" value="1"/>
</dbReference>
<reference evidence="8" key="1">
    <citation type="submission" date="2021-01" db="EMBL/GenBank/DDBJ databases">
        <authorList>
            <person name="Corre E."/>
            <person name="Pelletier E."/>
            <person name="Niang G."/>
            <person name="Scheremetjew M."/>
            <person name="Finn R."/>
            <person name="Kale V."/>
            <person name="Holt S."/>
            <person name="Cochrane G."/>
            <person name="Meng A."/>
            <person name="Brown T."/>
            <person name="Cohen L."/>
        </authorList>
    </citation>
    <scope>NUCLEOTIDE SEQUENCE</scope>
    <source>
        <strain evidence="8">379</strain>
    </source>
</reference>
<keyword evidence="6" id="KW-0249">Electron transport</keyword>
<dbReference type="PROSITE" id="PS00201">
    <property type="entry name" value="FLAVODOXIN"/>
    <property type="match status" value="1"/>
</dbReference>
<evidence type="ECO:0000313" key="8">
    <source>
        <dbReference type="EMBL" id="CAE0520657.1"/>
    </source>
</evidence>
<dbReference type="Gene3D" id="3.40.50.360">
    <property type="match status" value="1"/>
</dbReference>
<feature type="domain" description="Flavodoxin-like" evidence="7">
    <location>
        <begin position="31"/>
        <end position="191"/>
    </location>
</feature>
<gene>
    <name evidence="8" type="ORF">EHUX00137_LOCUS385</name>
</gene>
<dbReference type="NCBIfam" id="NF006738">
    <property type="entry name" value="PRK09267.1-4"/>
    <property type="match status" value="1"/>
</dbReference>
<dbReference type="InterPro" id="IPR001226">
    <property type="entry name" value="Flavodoxin_CS"/>
</dbReference>
<sequence>MLSAVLALSPESLVLGSRATVPARASANMGVGLLYSTTTGNTETVAGYLSAEIGVDAVDIADAEDLASFDGLIIGAPTWHTGADSERSGTAWDDYLYGDLTSADLKGKKVAIFGLGDQAGYGDNFCDAMDELKSCFEKQGAEVIGAWSADGYDHTESKSEAGGTFVGLACDEDNQPDQSEERVKAWVAQLKSEGMPL</sequence>
<evidence type="ECO:0000256" key="6">
    <source>
        <dbReference type="ARBA" id="ARBA00022982"/>
    </source>
</evidence>
<evidence type="ECO:0000256" key="4">
    <source>
        <dbReference type="ARBA" id="ARBA00022630"/>
    </source>
</evidence>
<proteinExistence type="inferred from homology"/>
<organism evidence="8">
    <name type="scientific">Emiliania huxleyi</name>
    <name type="common">Coccolithophore</name>
    <name type="synonym">Pontosphaera huxleyi</name>
    <dbReference type="NCBI Taxonomy" id="2903"/>
    <lineage>
        <taxon>Eukaryota</taxon>
        <taxon>Haptista</taxon>
        <taxon>Haptophyta</taxon>
        <taxon>Prymnesiophyceae</taxon>
        <taxon>Isochrysidales</taxon>
        <taxon>Noelaerhabdaceae</taxon>
        <taxon>Emiliania</taxon>
    </lineage>
</organism>
<keyword evidence="4" id="KW-0285">Flavoprotein</keyword>
<name>A0A7S3VWG8_EMIHU</name>
<dbReference type="AlphaFoldDB" id="A0A7S3VWG8"/>
<keyword evidence="5" id="KW-0288">FMN</keyword>
<protein>
    <recommendedName>
        <fullName evidence="7">Flavodoxin-like domain-containing protein</fullName>
    </recommendedName>
</protein>
<dbReference type="PIRSF" id="PIRSF038996">
    <property type="entry name" value="FldA"/>
    <property type="match status" value="1"/>
</dbReference>
<dbReference type="NCBIfam" id="TIGR01752">
    <property type="entry name" value="flav_long"/>
    <property type="match status" value="1"/>
</dbReference>
<dbReference type="InterPro" id="IPR029039">
    <property type="entry name" value="Flavoprotein-like_sf"/>
</dbReference>
<dbReference type="GO" id="GO:0009055">
    <property type="term" value="F:electron transfer activity"/>
    <property type="evidence" value="ECO:0007669"/>
    <property type="project" value="InterPro"/>
</dbReference>
<keyword evidence="3" id="KW-0813">Transport</keyword>
<dbReference type="InterPro" id="IPR010086">
    <property type="entry name" value="Flavodoxin_lc"/>
</dbReference>
<dbReference type="Pfam" id="PF00258">
    <property type="entry name" value="Flavodoxin_1"/>
    <property type="match status" value="1"/>
</dbReference>
<accession>A0A7S3VWG8</accession>
<comment type="similarity">
    <text evidence="2">Belongs to the flavodoxin family.</text>
</comment>
<evidence type="ECO:0000256" key="5">
    <source>
        <dbReference type="ARBA" id="ARBA00022643"/>
    </source>
</evidence>
<evidence type="ECO:0000256" key="1">
    <source>
        <dbReference type="ARBA" id="ARBA00001917"/>
    </source>
</evidence>
<dbReference type="GO" id="GO:0010181">
    <property type="term" value="F:FMN binding"/>
    <property type="evidence" value="ECO:0007669"/>
    <property type="project" value="InterPro"/>
</dbReference>
<dbReference type="InterPro" id="IPR008254">
    <property type="entry name" value="Flavodoxin/NO_synth"/>
</dbReference>
<dbReference type="PANTHER" id="PTHR42809:SF1">
    <property type="entry name" value="FLAVODOXIN 1"/>
    <property type="match status" value="1"/>
</dbReference>
<dbReference type="PROSITE" id="PS50902">
    <property type="entry name" value="FLAVODOXIN_LIKE"/>
    <property type="match status" value="1"/>
</dbReference>
<comment type="cofactor">
    <cofactor evidence="1">
        <name>FMN</name>
        <dbReference type="ChEBI" id="CHEBI:58210"/>
    </cofactor>
</comment>
<evidence type="ECO:0000256" key="2">
    <source>
        <dbReference type="ARBA" id="ARBA00005267"/>
    </source>
</evidence>